<dbReference type="EMBL" id="LGFT01000042">
    <property type="protein sequence ID" value="KUK43907.1"/>
    <property type="molecule type" value="Genomic_DNA"/>
</dbReference>
<proteinExistence type="predicted"/>
<sequence length="72" mass="8470">MSIPKLISQFWVLFKELLRGNTLEDLNNIGRSKYGVSRHEEVNMIRHDILIDQCNTLLLCYQFVQPMKVFGD</sequence>
<protein>
    <submittedName>
        <fullName evidence="1">Uncharacterized protein</fullName>
    </submittedName>
</protein>
<dbReference type="AlphaFoldDB" id="A0A101FT88"/>
<comment type="caution">
    <text evidence="1">The sequence shown here is derived from an EMBL/GenBank/DDBJ whole genome shotgun (WGS) entry which is preliminary data.</text>
</comment>
<name>A0A101FT88_9EURY</name>
<organism evidence="1 4">
    <name type="scientific">Methanothrix harundinacea</name>
    <dbReference type="NCBI Taxonomy" id="301375"/>
    <lineage>
        <taxon>Archaea</taxon>
        <taxon>Methanobacteriati</taxon>
        <taxon>Methanobacteriota</taxon>
        <taxon>Stenosarchaea group</taxon>
        <taxon>Methanomicrobia</taxon>
        <taxon>Methanotrichales</taxon>
        <taxon>Methanotrichaceae</taxon>
        <taxon>Methanothrix</taxon>
    </lineage>
</organism>
<dbReference type="EMBL" id="LGHB01000013">
    <property type="protein sequence ID" value="KUK96429.1"/>
    <property type="molecule type" value="Genomic_DNA"/>
</dbReference>
<evidence type="ECO:0000313" key="3">
    <source>
        <dbReference type="Proteomes" id="UP000053961"/>
    </source>
</evidence>
<accession>A0A101FT88</accession>
<reference evidence="2" key="1">
    <citation type="journal article" date="2015" name="MBio">
        <title>Genome-resolved metagenomic analysis reveals roles for candidate phyla and other microbial community members in biogeochemical transformations in oil reservoirs.</title>
        <authorList>
            <person name="Hu P."/>
            <person name="Tom L."/>
            <person name="Singh A."/>
            <person name="Thomas B.C."/>
            <person name="Baker B.J."/>
            <person name="Piceno Y.M."/>
            <person name="Andersen G.L."/>
            <person name="Banfield J.F."/>
        </authorList>
    </citation>
    <scope>NUCLEOTIDE SEQUENCE [LARGE SCALE GENOMIC DNA]</scope>
    <source>
        <strain evidence="2">56_747</strain>
    </source>
</reference>
<evidence type="ECO:0000313" key="4">
    <source>
        <dbReference type="Proteomes" id="UP000057043"/>
    </source>
</evidence>
<evidence type="ECO:0000313" key="1">
    <source>
        <dbReference type="EMBL" id="KUK43907.1"/>
    </source>
</evidence>
<dbReference type="Proteomes" id="UP000057043">
    <property type="component" value="Unassembled WGS sequence"/>
</dbReference>
<dbReference type="Proteomes" id="UP000053961">
    <property type="component" value="Unassembled WGS sequence"/>
</dbReference>
<evidence type="ECO:0000313" key="2">
    <source>
        <dbReference type="EMBL" id="KUK96429.1"/>
    </source>
</evidence>
<gene>
    <name evidence="1" type="ORF">XD72_1721</name>
    <name evidence="2" type="ORF">XE07_1100</name>
</gene>
<reference evidence="3 4" key="2">
    <citation type="journal article" date="2015" name="MBio">
        <title>Genome-Resolved Metagenomic Analysis Reveals Roles for Candidate Phyla and Other Microbial Community Members in Biogeochemical Transformations in Oil Reservoirs.</title>
        <authorList>
            <person name="Hu P."/>
            <person name="Tom L."/>
            <person name="Singh A."/>
            <person name="Thomas B.C."/>
            <person name="Baker B.J."/>
            <person name="Piceno Y.M."/>
            <person name="Andersen G.L."/>
            <person name="Banfield J.F."/>
        </authorList>
    </citation>
    <scope>NUCLEOTIDE SEQUENCE [LARGE SCALE GENOMIC DNA]</scope>
    <source>
        <strain evidence="1">57_489</strain>
    </source>
</reference>